<evidence type="ECO:0000313" key="2">
    <source>
        <dbReference type="Proteomes" id="UP000011081"/>
    </source>
</evidence>
<protein>
    <submittedName>
        <fullName evidence="1">Uncharacterized protein</fullName>
    </submittedName>
</protein>
<organism evidence="1 2">
    <name type="scientific">Vavraia culicis (isolate floridensis)</name>
    <name type="common">Microsporidian parasite</name>
    <dbReference type="NCBI Taxonomy" id="948595"/>
    <lineage>
        <taxon>Eukaryota</taxon>
        <taxon>Fungi</taxon>
        <taxon>Fungi incertae sedis</taxon>
        <taxon>Microsporidia</taxon>
        <taxon>Pleistophoridae</taxon>
        <taxon>Vavraia</taxon>
    </lineage>
</organism>
<dbReference type="AlphaFoldDB" id="L2GWL0"/>
<accession>L2GWL0</accession>
<dbReference type="InParanoid" id="L2GWL0"/>
<reference evidence="2" key="1">
    <citation type="submission" date="2011-03" db="EMBL/GenBank/DDBJ databases">
        <title>The genome sequence of Vavraia culicis strain floridensis.</title>
        <authorList>
            <consortium name="The Broad Institute Genome Sequencing Platform"/>
            <person name="Cuomo C."/>
            <person name="Becnel J."/>
            <person name="Sanscrainte N."/>
            <person name="Young S.K."/>
            <person name="Zeng Q."/>
            <person name="Gargeya S."/>
            <person name="Fitzgerald M."/>
            <person name="Haas B."/>
            <person name="Abouelleil A."/>
            <person name="Alvarado L."/>
            <person name="Arachchi H.M."/>
            <person name="Berlin A."/>
            <person name="Chapman S.B."/>
            <person name="Gearin G."/>
            <person name="Goldberg J."/>
            <person name="Griggs A."/>
            <person name="Gujja S."/>
            <person name="Hansen M."/>
            <person name="Heiman D."/>
            <person name="Howarth C."/>
            <person name="Larimer J."/>
            <person name="Lui A."/>
            <person name="MacDonald P.J.P."/>
            <person name="McCowen C."/>
            <person name="Montmayeur A."/>
            <person name="Murphy C."/>
            <person name="Neiman D."/>
            <person name="Pearson M."/>
            <person name="Priest M."/>
            <person name="Roberts A."/>
            <person name="Saif S."/>
            <person name="Shea T."/>
            <person name="Sisk P."/>
            <person name="Stolte C."/>
            <person name="Sykes S."/>
            <person name="Wortman J."/>
            <person name="Nusbaum C."/>
            <person name="Birren B."/>
        </authorList>
    </citation>
    <scope>NUCLEOTIDE SEQUENCE [LARGE SCALE GENOMIC DNA]</scope>
    <source>
        <strain evidence="2">floridensis</strain>
    </source>
</reference>
<keyword evidence="2" id="KW-1185">Reference proteome</keyword>
<dbReference type="EMBL" id="GL877408">
    <property type="protein sequence ID" value="ELA48061.1"/>
    <property type="molecule type" value="Genomic_DNA"/>
</dbReference>
<dbReference type="RefSeq" id="XP_008073506.1">
    <property type="nucleotide sequence ID" value="XM_008075315.1"/>
</dbReference>
<proteinExistence type="predicted"/>
<dbReference type="GeneID" id="19878371"/>
<sequence>MSIKDLIAFYEKKATANDADGSREDRRKYSNELKLKEHWQNEYTASFAEQESAFDSSPLTKDNTKEIICVKDRISEIDRINSKTEIVENVQGYPNFGGEMTDEIDELYENALTKEE</sequence>
<evidence type="ECO:0000313" key="1">
    <source>
        <dbReference type="EMBL" id="ELA48061.1"/>
    </source>
</evidence>
<dbReference type="Proteomes" id="UP000011081">
    <property type="component" value="Unassembled WGS sequence"/>
</dbReference>
<gene>
    <name evidence="1" type="ORF">VCUG_00484</name>
</gene>
<dbReference type="HOGENOM" id="CLU_2098675_0_0_1"/>
<dbReference type="VEuPathDB" id="MicrosporidiaDB:VCUG_00484"/>
<name>L2GWL0_VAVCU</name>